<dbReference type="Proteomes" id="UP000694560">
    <property type="component" value="Unplaced"/>
</dbReference>
<feature type="compositionally biased region" description="Basic and acidic residues" evidence="1">
    <location>
        <begin position="42"/>
        <end position="54"/>
    </location>
</feature>
<keyword evidence="3" id="KW-1185">Reference proteome</keyword>
<sequence length="108" mass="11549">MESGRVPSWEPSAHQGCARTLGPPGLSWNPRTHQGCPPAPEKPPRSRCDAGDARGAELGWEGSAGFSRAGRNGCSFPGWLWLQRGCKGSFSPCHLYFAAQNAPEGPCR</sequence>
<reference evidence="2" key="1">
    <citation type="submission" date="2025-08" db="UniProtKB">
        <authorList>
            <consortium name="Ensembl"/>
        </authorList>
    </citation>
    <scope>IDENTIFICATION</scope>
</reference>
<proteinExistence type="predicted"/>
<accession>A0A8C5T2V9</accession>
<feature type="region of interest" description="Disordered" evidence="1">
    <location>
        <begin position="1"/>
        <end position="54"/>
    </location>
</feature>
<evidence type="ECO:0000313" key="3">
    <source>
        <dbReference type="Proteomes" id="UP000694560"/>
    </source>
</evidence>
<protein>
    <submittedName>
        <fullName evidence="2">Uncharacterized protein</fullName>
    </submittedName>
</protein>
<dbReference type="Ensembl" id="ENSMCST00000000780.1">
    <property type="protein sequence ID" value="ENSMCSP00000000760.1"/>
    <property type="gene ID" value="ENSMCSG00000000592.1"/>
</dbReference>
<evidence type="ECO:0000313" key="2">
    <source>
        <dbReference type="Ensembl" id="ENSMCSP00000000760.1"/>
    </source>
</evidence>
<reference evidence="2" key="2">
    <citation type="submission" date="2025-09" db="UniProtKB">
        <authorList>
            <consortium name="Ensembl"/>
        </authorList>
    </citation>
    <scope>IDENTIFICATION</scope>
</reference>
<name>A0A8C5T2V9_9PASS</name>
<organism evidence="2 3">
    <name type="scientific">Malurus cyaneus samueli</name>
    <dbReference type="NCBI Taxonomy" id="2593467"/>
    <lineage>
        <taxon>Eukaryota</taxon>
        <taxon>Metazoa</taxon>
        <taxon>Chordata</taxon>
        <taxon>Craniata</taxon>
        <taxon>Vertebrata</taxon>
        <taxon>Euteleostomi</taxon>
        <taxon>Archelosauria</taxon>
        <taxon>Archosauria</taxon>
        <taxon>Dinosauria</taxon>
        <taxon>Saurischia</taxon>
        <taxon>Theropoda</taxon>
        <taxon>Coelurosauria</taxon>
        <taxon>Aves</taxon>
        <taxon>Neognathae</taxon>
        <taxon>Neoaves</taxon>
        <taxon>Telluraves</taxon>
        <taxon>Australaves</taxon>
        <taxon>Passeriformes</taxon>
        <taxon>Meliphagoidea</taxon>
        <taxon>Maluridae</taxon>
        <taxon>Malurus</taxon>
    </lineage>
</organism>
<dbReference type="AlphaFoldDB" id="A0A8C5T2V9"/>
<evidence type="ECO:0000256" key="1">
    <source>
        <dbReference type="SAM" id="MobiDB-lite"/>
    </source>
</evidence>